<keyword evidence="4 7" id="KW-0238">DNA-binding</keyword>
<dbReference type="Gene3D" id="3.40.50.2300">
    <property type="match status" value="1"/>
</dbReference>
<dbReference type="Gene3D" id="1.10.10.10">
    <property type="entry name" value="Winged helix-like DNA-binding domain superfamily/Winged helix DNA-binding domain"/>
    <property type="match status" value="1"/>
</dbReference>
<dbReference type="Proteomes" id="UP000004069">
    <property type="component" value="Unassembled WGS sequence"/>
</dbReference>
<dbReference type="GO" id="GO:0006355">
    <property type="term" value="P:regulation of DNA-templated transcription"/>
    <property type="evidence" value="ECO:0007669"/>
    <property type="project" value="InterPro"/>
</dbReference>
<dbReference type="PATRIC" id="fig|585524.9.peg.1033"/>
<dbReference type="InterPro" id="IPR036388">
    <property type="entry name" value="WH-like_DNA-bd_sf"/>
</dbReference>
<dbReference type="InterPro" id="IPR001789">
    <property type="entry name" value="Sig_transdc_resp-reg_receiver"/>
</dbReference>
<dbReference type="InterPro" id="IPR011006">
    <property type="entry name" value="CheY-like_superfamily"/>
</dbReference>
<dbReference type="CDD" id="cd00383">
    <property type="entry name" value="trans_reg_C"/>
    <property type="match status" value="1"/>
</dbReference>
<dbReference type="GO" id="GO:0032993">
    <property type="term" value="C:protein-DNA complex"/>
    <property type="evidence" value="ECO:0007669"/>
    <property type="project" value="TreeGrafter"/>
</dbReference>
<dbReference type="FunFam" id="3.40.50.2300:FF:000001">
    <property type="entry name" value="DNA-binding response regulator PhoB"/>
    <property type="match status" value="1"/>
</dbReference>
<keyword evidence="5" id="KW-0804">Transcription</keyword>
<dbReference type="PROSITE" id="PS50110">
    <property type="entry name" value="RESPONSE_REGULATORY"/>
    <property type="match status" value="1"/>
</dbReference>
<evidence type="ECO:0000256" key="2">
    <source>
        <dbReference type="ARBA" id="ARBA00023012"/>
    </source>
</evidence>
<evidence type="ECO:0000256" key="1">
    <source>
        <dbReference type="ARBA" id="ARBA00022553"/>
    </source>
</evidence>
<dbReference type="PANTHER" id="PTHR48111">
    <property type="entry name" value="REGULATOR OF RPOS"/>
    <property type="match status" value="1"/>
</dbReference>
<name>D4YSF8_9LACO</name>
<evidence type="ECO:0000256" key="6">
    <source>
        <dbReference type="PROSITE-ProRule" id="PRU00169"/>
    </source>
</evidence>
<organism evidence="10 11">
    <name type="scientific">Lactobacillus amylolyticus DSM 11664</name>
    <dbReference type="NCBI Taxonomy" id="585524"/>
    <lineage>
        <taxon>Bacteria</taxon>
        <taxon>Bacillati</taxon>
        <taxon>Bacillota</taxon>
        <taxon>Bacilli</taxon>
        <taxon>Lactobacillales</taxon>
        <taxon>Lactobacillaceae</taxon>
        <taxon>Lactobacillus</taxon>
    </lineage>
</organism>
<feature type="DNA-binding region" description="OmpR/PhoB-type" evidence="7">
    <location>
        <begin position="154"/>
        <end position="253"/>
    </location>
</feature>
<evidence type="ECO:0000256" key="7">
    <source>
        <dbReference type="PROSITE-ProRule" id="PRU01091"/>
    </source>
</evidence>
<dbReference type="Pfam" id="PF00072">
    <property type="entry name" value="Response_reg"/>
    <property type="match status" value="1"/>
</dbReference>
<dbReference type="GO" id="GO:0000156">
    <property type="term" value="F:phosphorelay response regulator activity"/>
    <property type="evidence" value="ECO:0007669"/>
    <property type="project" value="TreeGrafter"/>
</dbReference>
<evidence type="ECO:0000259" key="9">
    <source>
        <dbReference type="PROSITE" id="PS51755"/>
    </source>
</evidence>
<protein>
    <submittedName>
        <fullName evidence="10">Response regulator receiver domain protein</fullName>
    </submittedName>
</protein>
<dbReference type="AlphaFoldDB" id="D4YSF8"/>
<feature type="domain" description="OmpR/PhoB-type" evidence="9">
    <location>
        <begin position="154"/>
        <end position="253"/>
    </location>
</feature>
<dbReference type="PROSITE" id="PS51755">
    <property type="entry name" value="OMPR_PHOB"/>
    <property type="match status" value="1"/>
</dbReference>
<dbReference type="FunFam" id="1.10.10.10:FF:000005">
    <property type="entry name" value="Two-component system response regulator"/>
    <property type="match status" value="1"/>
</dbReference>
<dbReference type="SMART" id="SM00448">
    <property type="entry name" value="REC"/>
    <property type="match status" value="1"/>
</dbReference>
<evidence type="ECO:0000256" key="4">
    <source>
        <dbReference type="ARBA" id="ARBA00023125"/>
    </source>
</evidence>
<dbReference type="SMART" id="SM00862">
    <property type="entry name" value="Trans_reg_C"/>
    <property type="match status" value="1"/>
</dbReference>
<dbReference type="InterPro" id="IPR001867">
    <property type="entry name" value="OmpR/PhoB-type_DNA-bd"/>
</dbReference>
<dbReference type="Pfam" id="PF00486">
    <property type="entry name" value="Trans_reg_C"/>
    <property type="match status" value="1"/>
</dbReference>
<dbReference type="SUPFAM" id="SSF46894">
    <property type="entry name" value="C-terminal effector domain of the bipartite response regulators"/>
    <property type="match status" value="1"/>
</dbReference>
<dbReference type="PANTHER" id="PTHR48111:SF22">
    <property type="entry name" value="REGULATOR OF RPOS"/>
    <property type="match status" value="1"/>
</dbReference>
<dbReference type="GO" id="GO:0000976">
    <property type="term" value="F:transcription cis-regulatory region binding"/>
    <property type="evidence" value="ECO:0007669"/>
    <property type="project" value="TreeGrafter"/>
</dbReference>
<dbReference type="Gene3D" id="6.10.250.690">
    <property type="match status" value="1"/>
</dbReference>
<evidence type="ECO:0000256" key="3">
    <source>
        <dbReference type="ARBA" id="ARBA00023015"/>
    </source>
</evidence>
<dbReference type="SUPFAM" id="SSF52172">
    <property type="entry name" value="CheY-like"/>
    <property type="match status" value="1"/>
</dbReference>
<evidence type="ECO:0000256" key="5">
    <source>
        <dbReference type="ARBA" id="ARBA00023163"/>
    </source>
</evidence>
<keyword evidence="3" id="KW-0805">Transcription regulation</keyword>
<sequence>MKPLLTVLLSKVNYGQELSKIMAKILIIEDEKNLARFVQLELQHENYETVVENNGRKGLDRALNENFDAILLDLMLPDLNGLEIARRVRQSKTTPIIMMTARDSVIDRVSGLDHGADDYIVKPFAIEELLARLRAVLRRVKIEKEAQNVTVAKQQTVKFKDLTIETANRIVHRGDGKAIDLTKREYNLLMTLIHNKNNVVSRDELLNKIWGPESNIETNVVEVYVRYLRNKIDVPGRPSYIKTVRGTGYMVRDEDDDKE</sequence>
<reference evidence="10 11" key="1">
    <citation type="submission" date="2010-04" db="EMBL/GenBank/DDBJ databases">
        <authorList>
            <person name="Muzny D."/>
            <person name="Qin X."/>
            <person name="Deng J."/>
            <person name="Jiang H."/>
            <person name="Liu Y."/>
            <person name="Qu J."/>
            <person name="Song X.-Z."/>
            <person name="Zhang L."/>
            <person name="Thornton R."/>
            <person name="Coyle M."/>
            <person name="Francisco L."/>
            <person name="Jackson L."/>
            <person name="Javaid M."/>
            <person name="Korchina V."/>
            <person name="Kovar C."/>
            <person name="Mata R."/>
            <person name="Mathew T."/>
            <person name="Ngo R."/>
            <person name="Nguyen L."/>
            <person name="Nguyen N."/>
            <person name="Okwuonu G."/>
            <person name="Ongeri F."/>
            <person name="Pham C."/>
            <person name="Simmons D."/>
            <person name="Wilczek-Boney K."/>
            <person name="Hale W."/>
            <person name="Jakkamsetti A."/>
            <person name="Pham P."/>
            <person name="Ruth R."/>
            <person name="San Lucas F."/>
            <person name="Warren J."/>
            <person name="Zhang J."/>
            <person name="Zhao Z."/>
            <person name="Zhou C."/>
            <person name="Zhu D."/>
            <person name="Lee S."/>
            <person name="Bess C."/>
            <person name="Blankenburg K."/>
            <person name="Forbes L."/>
            <person name="Fu Q."/>
            <person name="Gubbala S."/>
            <person name="Hirani K."/>
            <person name="Jayaseelan J.C."/>
            <person name="Lara F."/>
            <person name="Munidasa M."/>
            <person name="Palculict T."/>
            <person name="Patil S."/>
            <person name="Pu L.-L."/>
            <person name="Saada N."/>
            <person name="Tang L."/>
            <person name="Weissenberger G."/>
            <person name="Zhu Y."/>
            <person name="Hemphill L."/>
            <person name="Shang Y."/>
            <person name="Youmans B."/>
            <person name="Ayvaz T."/>
            <person name="Ross M."/>
            <person name="Santibanez J."/>
            <person name="Aqrawi P."/>
            <person name="Gross S."/>
            <person name="Joshi V."/>
            <person name="Fowler G."/>
            <person name="Nazareth L."/>
            <person name="Reid J."/>
            <person name="Worley K."/>
            <person name="Petrosino J."/>
            <person name="Highlander S."/>
            <person name="Gibbs R."/>
        </authorList>
    </citation>
    <scope>NUCLEOTIDE SEQUENCE [LARGE SCALE GENOMIC DNA]</scope>
    <source>
        <strain evidence="10 11">DSM 11664</strain>
    </source>
</reference>
<evidence type="ECO:0000313" key="10">
    <source>
        <dbReference type="EMBL" id="EFG55973.1"/>
    </source>
</evidence>
<feature type="domain" description="Response regulatory" evidence="8">
    <location>
        <begin position="24"/>
        <end position="137"/>
    </location>
</feature>
<dbReference type="CDD" id="cd17624">
    <property type="entry name" value="REC_OmpR_PmrA-like"/>
    <property type="match status" value="1"/>
</dbReference>
<dbReference type="eggNOG" id="COG0745">
    <property type="taxonomic scope" value="Bacteria"/>
</dbReference>
<dbReference type="GO" id="GO:0005829">
    <property type="term" value="C:cytosol"/>
    <property type="evidence" value="ECO:0007669"/>
    <property type="project" value="TreeGrafter"/>
</dbReference>
<dbReference type="InterPro" id="IPR016032">
    <property type="entry name" value="Sig_transdc_resp-reg_C-effctor"/>
</dbReference>
<evidence type="ECO:0000313" key="11">
    <source>
        <dbReference type="Proteomes" id="UP000004069"/>
    </source>
</evidence>
<dbReference type="EMBL" id="ADNY01000013">
    <property type="protein sequence ID" value="EFG55973.1"/>
    <property type="molecule type" value="Genomic_DNA"/>
</dbReference>
<keyword evidence="11" id="KW-1185">Reference proteome</keyword>
<gene>
    <name evidence="10" type="primary">lisR</name>
    <name evidence="10" type="ORF">HMPREF0493_0436</name>
</gene>
<evidence type="ECO:0000259" key="8">
    <source>
        <dbReference type="PROSITE" id="PS50110"/>
    </source>
</evidence>
<keyword evidence="1 6" id="KW-0597">Phosphoprotein</keyword>
<comment type="caution">
    <text evidence="10">The sequence shown here is derived from an EMBL/GenBank/DDBJ whole genome shotgun (WGS) entry which is preliminary data.</text>
</comment>
<keyword evidence="2" id="KW-0902">Two-component regulatory system</keyword>
<feature type="modified residue" description="4-aspartylphosphate" evidence="6">
    <location>
        <position position="73"/>
    </location>
</feature>
<proteinExistence type="predicted"/>
<accession>D4YSF8</accession>
<dbReference type="InterPro" id="IPR039420">
    <property type="entry name" value="WalR-like"/>
</dbReference>
<dbReference type="STRING" id="83683.B1745_02340"/>